<comment type="caution">
    <text evidence="1">The sequence shown here is derived from an EMBL/GenBank/DDBJ whole genome shotgun (WGS) entry which is preliminary data.</text>
</comment>
<reference evidence="1 2" key="1">
    <citation type="submission" date="2018-01" db="EMBL/GenBank/DDBJ databases">
        <title>Draft genome sequence of Sphaerisporangium sp. 7K107.</title>
        <authorList>
            <person name="Sahin N."/>
            <person name="Saygin H."/>
            <person name="Ay H."/>
        </authorList>
    </citation>
    <scope>NUCLEOTIDE SEQUENCE [LARGE SCALE GENOMIC DNA]</scope>
    <source>
        <strain evidence="1 2">7K107</strain>
    </source>
</reference>
<accession>A0A2W2EZ24</accession>
<evidence type="ECO:0000313" key="1">
    <source>
        <dbReference type="EMBL" id="PZG29182.1"/>
    </source>
</evidence>
<dbReference type="Proteomes" id="UP000248544">
    <property type="component" value="Unassembled WGS sequence"/>
</dbReference>
<keyword evidence="2" id="KW-1185">Reference proteome</keyword>
<dbReference type="AlphaFoldDB" id="A0A2W2EZ24"/>
<gene>
    <name evidence="1" type="ORF">C1I98_32375</name>
</gene>
<evidence type="ECO:0000313" key="2">
    <source>
        <dbReference type="Proteomes" id="UP000248544"/>
    </source>
</evidence>
<sequence>MTWESAYRWYDDADNPSVVLGLVHEARRLAGERPSAPLVAAMCGKAWALTRLGRHAEAVEAIQQAADVFDRLPSRVAGVDPGWPGRGLWFDLSLVYTLAGDMKQAASAQDAAAAAFPVGHRTLTQVALHRAALQAQADPQQGVPEASQIVDGLPAERRDMRILSAARITLEVLPEDARESPAARELRELTSGS</sequence>
<dbReference type="Gene3D" id="1.25.40.10">
    <property type="entry name" value="Tetratricopeptide repeat domain"/>
    <property type="match status" value="1"/>
</dbReference>
<proteinExistence type="predicted"/>
<name>A0A2W2EZ24_9ACTN</name>
<dbReference type="RefSeq" id="WP_111171162.1">
    <property type="nucleotide sequence ID" value="NZ_POUA01000386.1"/>
</dbReference>
<protein>
    <submittedName>
        <fullName evidence="1">Uncharacterized protein</fullName>
    </submittedName>
</protein>
<dbReference type="SUPFAM" id="SSF48452">
    <property type="entry name" value="TPR-like"/>
    <property type="match status" value="1"/>
</dbReference>
<dbReference type="InterPro" id="IPR011990">
    <property type="entry name" value="TPR-like_helical_dom_sf"/>
</dbReference>
<organism evidence="1 2">
    <name type="scientific">Spongiactinospora gelatinilytica</name>
    <dbReference type="NCBI Taxonomy" id="2666298"/>
    <lineage>
        <taxon>Bacteria</taxon>
        <taxon>Bacillati</taxon>
        <taxon>Actinomycetota</taxon>
        <taxon>Actinomycetes</taxon>
        <taxon>Streptosporangiales</taxon>
        <taxon>Streptosporangiaceae</taxon>
        <taxon>Spongiactinospora</taxon>
    </lineage>
</organism>
<dbReference type="EMBL" id="POUA01000386">
    <property type="protein sequence ID" value="PZG29182.1"/>
    <property type="molecule type" value="Genomic_DNA"/>
</dbReference>